<dbReference type="SUPFAM" id="SSF52317">
    <property type="entry name" value="Class I glutamine amidotransferase-like"/>
    <property type="match status" value="1"/>
</dbReference>
<dbReference type="Gene3D" id="3.40.50.880">
    <property type="match status" value="1"/>
</dbReference>
<dbReference type="Proteomes" id="UP000628775">
    <property type="component" value="Unassembled WGS sequence"/>
</dbReference>
<comment type="caution">
    <text evidence="2">The sequence shown here is derived from an EMBL/GenBank/DDBJ whole genome shotgun (WGS) entry which is preliminary data.</text>
</comment>
<keyword evidence="3" id="KW-1185">Reference proteome</keyword>
<gene>
    <name evidence="2" type="ORF">GCM10011391_13400</name>
</gene>
<organism evidence="2 3">
    <name type="scientific">Pullulanibacillus camelliae</name>
    <dbReference type="NCBI Taxonomy" id="1707096"/>
    <lineage>
        <taxon>Bacteria</taxon>
        <taxon>Bacillati</taxon>
        <taxon>Bacillota</taxon>
        <taxon>Bacilli</taxon>
        <taxon>Bacillales</taxon>
        <taxon>Sporolactobacillaceae</taxon>
        <taxon>Pullulanibacillus</taxon>
    </lineage>
</organism>
<protein>
    <recommendedName>
        <fullName evidence="4">DJ-1/PfpI domain-containing protein</fullName>
    </recommendedName>
</protein>
<dbReference type="InterPro" id="IPR029062">
    <property type="entry name" value="Class_I_gatase-like"/>
</dbReference>
<proteinExistence type="predicted"/>
<evidence type="ECO:0000256" key="1">
    <source>
        <dbReference type="SAM" id="MobiDB-lite"/>
    </source>
</evidence>
<sequence length="108" mass="11847">MDVLGVTGTIPMTARVEDEGNLITSEGITTGLDIALYVVERELGPRIAHEVEKLFEYERRGTIWCEKGLVPIDADSHPNSDTRSIDEAPFDKTSKERVPVGSALFDGT</sequence>
<dbReference type="RefSeq" id="WP_188691058.1">
    <property type="nucleotide sequence ID" value="NZ_BMIR01000004.1"/>
</dbReference>
<feature type="region of interest" description="Disordered" evidence="1">
    <location>
        <begin position="74"/>
        <end position="108"/>
    </location>
</feature>
<reference evidence="2" key="2">
    <citation type="submission" date="2020-09" db="EMBL/GenBank/DDBJ databases">
        <authorList>
            <person name="Sun Q."/>
            <person name="Zhou Y."/>
        </authorList>
    </citation>
    <scope>NUCLEOTIDE SEQUENCE</scope>
    <source>
        <strain evidence="2">CGMCC 1.15371</strain>
    </source>
</reference>
<reference evidence="2" key="1">
    <citation type="journal article" date="2014" name="Int. J. Syst. Evol. Microbiol.">
        <title>Complete genome sequence of Corynebacterium casei LMG S-19264T (=DSM 44701T), isolated from a smear-ripened cheese.</title>
        <authorList>
            <consortium name="US DOE Joint Genome Institute (JGI-PGF)"/>
            <person name="Walter F."/>
            <person name="Albersmeier A."/>
            <person name="Kalinowski J."/>
            <person name="Ruckert C."/>
        </authorList>
    </citation>
    <scope>NUCLEOTIDE SEQUENCE</scope>
    <source>
        <strain evidence="2">CGMCC 1.15371</strain>
    </source>
</reference>
<evidence type="ECO:0000313" key="3">
    <source>
        <dbReference type="Proteomes" id="UP000628775"/>
    </source>
</evidence>
<dbReference type="AlphaFoldDB" id="A0A8J2VNL6"/>
<evidence type="ECO:0008006" key="4">
    <source>
        <dbReference type="Google" id="ProtNLM"/>
    </source>
</evidence>
<name>A0A8J2VNL6_9BACL</name>
<accession>A0A8J2VNL6</accession>
<dbReference type="EMBL" id="BMIR01000004">
    <property type="protein sequence ID" value="GGE35932.1"/>
    <property type="molecule type" value="Genomic_DNA"/>
</dbReference>
<evidence type="ECO:0000313" key="2">
    <source>
        <dbReference type="EMBL" id="GGE35932.1"/>
    </source>
</evidence>
<feature type="compositionally biased region" description="Basic and acidic residues" evidence="1">
    <location>
        <begin position="74"/>
        <end position="98"/>
    </location>
</feature>